<dbReference type="CDD" id="cd20534">
    <property type="entry name" value="CYCLIN_CCNM_CCNQ_rpt1"/>
    <property type="match status" value="1"/>
</dbReference>
<gene>
    <name evidence="4" type="ORF">DSTB1V02_LOCUS2842</name>
</gene>
<proteinExistence type="inferred from homology"/>
<feature type="domain" description="Cyclin-like" evidence="3">
    <location>
        <begin position="16"/>
        <end position="114"/>
    </location>
</feature>
<dbReference type="Pfam" id="PF00134">
    <property type="entry name" value="Cyclin_N"/>
    <property type="match status" value="1"/>
</dbReference>
<sequence length="244" mass="28630">MSLAYKSVKDHFWSVKFIFECGRKLELKSHTICKAAAMYHRFFKEAHLRDYDPYVIAAACLFISGKSEDDRAQIRDVINVTRDTLEPGCDLLNLGEEYFSYRETITNAELLVLRMLKFDMTYHLPHRYLLHYLLSLELWAKTPEWKKDMPFERSCWAFLHDFHFSPAIVTYKPQLIAISIIFYALQCYGLQIPTEDVQWYEALHPEATVTQLFTIMDSLLEVYDNDKELSQDVQSSLQAKVPGF</sequence>
<dbReference type="PANTHER" id="PTHR10026">
    <property type="entry name" value="CYCLIN"/>
    <property type="match status" value="1"/>
</dbReference>
<dbReference type="InterPro" id="IPR036915">
    <property type="entry name" value="Cyclin-like_sf"/>
</dbReference>
<keyword evidence="1 2" id="KW-0195">Cyclin</keyword>
<protein>
    <recommendedName>
        <fullName evidence="3">Cyclin-like domain-containing protein</fullName>
    </recommendedName>
</protein>
<reference evidence="4" key="1">
    <citation type="submission" date="2020-11" db="EMBL/GenBank/DDBJ databases">
        <authorList>
            <person name="Tran Van P."/>
        </authorList>
    </citation>
    <scope>NUCLEOTIDE SEQUENCE</scope>
</reference>
<feature type="domain" description="Cyclin-like" evidence="3">
    <location>
        <begin position="127"/>
        <end position="221"/>
    </location>
</feature>
<evidence type="ECO:0000313" key="4">
    <source>
        <dbReference type="EMBL" id="CAD7242901.1"/>
    </source>
</evidence>
<dbReference type="GO" id="GO:0006357">
    <property type="term" value="P:regulation of transcription by RNA polymerase II"/>
    <property type="evidence" value="ECO:0007669"/>
    <property type="project" value="InterPro"/>
</dbReference>
<dbReference type="EMBL" id="CAJPEV010000333">
    <property type="protein sequence ID" value="CAG0884119.1"/>
    <property type="molecule type" value="Genomic_DNA"/>
</dbReference>
<dbReference type="Proteomes" id="UP000677054">
    <property type="component" value="Unassembled WGS sequence"/>
</dbReference>
<name>A0A7R8X2N1_9CRUS</name>
<evidence type="ECO:0000256" key="2">
    <source>
        <dbReference type="RuleBase" id="RU000383"/>
    </source>
</evidence>
<dbReference type="EMBL" id="LR899850">
    <property type="protein sequence ID" value="CAD7242901.1"/>
    <property type="molecule type" value="Genomic_DNA"/>
</dbReference>
<dbReference type="InterPro" id="IPR013763">
    <property type="entry name" value="Cyclin-like_dom"/>
</dbReference>
<evidence type="ECO:0000256" key="1">
    <source>
        <dbReference type="ARBA" id="ARBA00023127"/>
    </source>
</evidence>
<accession>A0A7R8X2N1</accession>
<dbReference type="InterPro" id="IPR048055">
    <property type="entry name" value="Cyclin-Q_first_cyclin_box"/>
</dbReference>
<dbReference type="SMART" id="SM00385">
    <property type="entry name" value="CYCLIN"/>
    <property type="match status" value="2"/>
</dbReference>
<evidence type="ECO:0000259" key="3">
    <source>
        <dbReference type="SMART" id="SM00385"/>
    </source>
</evidence>
<keyword evidence="5" id="KW-1185">Reference proteome</keyword>
<dbReference type="AlphaFoldDB" id="A0A7R8X2N1"/>
<dbReference type="InterPro" id="IPR006671">
    <property type="entry name" value="Cyclin_N"/>
</dbReference>
<organism evidence="4">
    <name type="scientific">Darwinula stevensoni</name>
    <dbReference type="NCBI Taxonomy" id="69355"/>
    <lineage>
        <taxon>Eukaryota</taxon>
        <taxon>Metazoa</taxon>
        <taxon>Ecdysozoa</taxon>
        <taxon>Arthropoda</taxon>
        <taxon>Crustacea</taxon>
        <taxon>Oligostraca</taxon>
        <taxon>Ostracoda</taxon>
        <taxon>Podocopa</taxon>
        <taxon>Podocopida</taxon>
        <taxon>Darwinulocopina</taxon>
        <taxon>Darwinuloidea</taxon>
        <taxon>Darwinulidae</taxon>
        <taxon>Darwinula</taxon>
    </lineage>
</organism>
<dbReference type="GO" id="GO:0016538">
    <property type="term" value="F:cyclin-dependent protein serine/threonine kinase regulator activity"/>
    <property type="evidence" value="ECO:0007669"/>
    <property type="project" value="InterPro"/>
</dbReference>
<evidence type="ECO:0000313" key="5">
    <source>
        <dbReference type="Proteomes" id="UP000677054"/>
    </source>
</evidence>
<dbReference type="OrthoDB" id="79090at2759"/>
<comment type="similarity">
    <text evidence="2">Belongs to the cyclin family.</text>
</comment>
<dbReference type="InterPro" id="IPR043198">
    <property type="entry name" value="Cyclin/Ssn8"/>
</dbReference>
<dbReference type="PIRSF" id="PIRSF028758">
    <property type="entry name" value="Cyclin, C/H/G types"/>
    <property type="match status" value="1"/>
</dbReference>
<dbReference type="SUPFAM" id="SSF47954">
    <property type="entry name" value="Cyclin-like"/>
    <property type="match status" value="2"/>
</dbReference>
<dbReference type="Gene3D" id="1.10.472.10">
    <property type="entry name" value="Cyclin-like"/>
    <property type="match status" value="2"/>
</dbReference>